<protein>
    <submittedName>
        <fullName evidence="1">Uncharacterized protein</fullName>
    </submittedName>
</protein>
<feature type="non-terminal residue" evidence="1">
    <location>
        <position position="1"/>
    </location>
</feature>
<evidence type="ECO:0000313" key="1">
    <source>
        <dbReference type="EMBL" id="MCI69069.1"/>
    </source>
</evidence>
<name>A0A392U6F3_9FABA</name>
<accession>A0A392U6F3</accession>
<reference evidence="1 2" key="1">
    <citation type="journal article" date="2018" name="Front. Plant Sci.">
        <title>Red Clover (Trifolium pratense) and Zigzag Clover (T. medium) - A Picture of Genomic Similarities and Differences.</title>
        <authorList>
            <person name="Dluhosova J."/>
            <person name="Istvanek J."/>
            <person name="Nedelnik J."/>
            <person name="Repkova J."/>
        </authorList>
    </citation>
    <scope>NUCLEOTIDE SEQUENCE [LARGE SCALE GENOMIC DNA]</scope>
    <source>
        <strain evidence="2">cv. 10/8</strain>
        <tissue evidence="1">Leaf</tissue>
    </source>
</reference>
<dbReference type="EMBL" id="LXQA010748547">
    <property type="protein sequence ID" value="MCI69069.1"/>
    <property type="molecule type" value="Genomic_DNA"/>
</dbReference>
<dbReference type="AlphaFoldDB" id="A0A392U6F3"/>
<organism evidence="1 2">
    <name type="scientific">Trifolium medium</name>
    <dbReference type="NCBI Taxonomy" id="97028"/>
    <lineage>
        <taxon>Eukaryota</taxon>
        <taxon>Viridiplantae</taxon>
        <taxon>Streptophyta</taxon>
        <taxon>Embryophyta</taxon>
        <taxon>Tracheophyta</taxon>
        <taxon>Spermatophyta</taxon>
        <taxon>Magnoliopsida</taxon>
        <taxon>eudicotyledons</taxon>
        <taxon>Gunneridae</taxon>
        <taxon>Pentapetalae</taxon>
        <taxon>rosids</taxon>
        <taxon>fabids</taxon>
        <taxon>Fabales</taxon>
        <taxon>Fabaceae</taxon>
        <taxon>Papilionoideae</taxon>
        <taxon>50 kb inversion clade</taxon>
        <taxon>NPAAA clade</taxon>
        <taxon>Hologalegina</taxon>
        <taxon>IRL clade</taxon>
        <taxon>Trifolieae</taxon>
        <taxon>Trifolium</taxon>
    </lineage>
</organism>
<proteinExistence type="predicted"/>
<comment type="caution">
    <text evidence="1">The sequence shown here is derived from an EMBL/GenBank/DDBJ whole genome shotgun (WGS) entry which is preliminary data.</text>
</comment>
<sequence>GKWFARAKAKGELVRGEEQELEDSSSN</sequence>
<dbReference type="Proteomes" id="UP000265520">
    <property type="component" value="Unassembled WGS sequence"/>
</dbReference>
<keyword evidence="2" id="KW-1185">Reference proteome</keyword>
<evidence type="ECO:0000313" key="2">
    <source>
        <dbReference type="Proteomes" id="UP000265520"/>
    </source>
</evidence>